<dbReference type="STRING" id="300112.A0A4S2KTK7"/>
<dbReference type="InterPro" id="IPR013659">
    <property type="entry name" value="A_deaminase_N"/>
</dbReference>
<feature type="domain" description="Adenosine/AMP deaminase N-terminal" evidence="12">
    <location>
        <begin position="34"/>
        <end position="115"/>
    </location>
</feature>
<organism evidence="13 14">
    <name type="scientific">Temnothorax longispinosus</name>
    <dbReference type="NCBI Taxonomy" id="300112"/>
    <lineage>
        <taxon>Eukaryota</taxon>
        <taxon>Metazoa</taxon>
        <taxon>Ecdysozoa</taxon>
        <taxon>Arthropoda</taxon>
        <taxon>Hexapoda</taxon>
        <taxon>Insecta</taxon>
        <taxon>Pterygota</taxon>
        <taxon>Neoptera</taxon>
        <taxon>Endopterygota</taxon>
        <taxon>Hymenoptera</taxon>
        <taxon>Apocrita</taxon>
        <taxon>Aculeata</taxon>
        <taxon>Formicoidea</taxon>
        <taxon>Formicidae</taxon>
        <taxon>Myrmicinae</taxon>
        <taxon>Temnothorax</taxon>
    </lineage>
</organism>
<evidence type="ECO:0000313" key="13">
    <source>
        <dbReference type="EMBL" id="TGZ53305.1"/>
    </source>
</evidence>
<reference evidence="13 14" key="1">
    <citation type="journal article" date="2019" name="Philos. Trans. R. Soc. Lond., B, Biol. Sci.">
        <title>Ant behaviour and brain gene expression of defending hosts depend on the ecological success of the intruding social parasite.</title>
        <authorList>
            <person name="Kaur R."/>
            <person name="Stoldt M."/>
            <person name="Jongepier E."/>
            <person name="Feldmeyer B."/>
            <person name="Menzel F."/>
            <person name="Bornberg-Bauer E."/>
            <person name="Foitzik S."/>
        </authorList>
    </citation>
    <scope>NUCLEOTIDE SEQUENCE [LARGE SCALE GENOMIC DNA]</scope>
    <source>
        <tissue evidence="13">Whole body</tissue>
    </source>
</reference>
<keyword evidence="8" id="KW-0378">Hydrolase</keyword>
<feature type="chain" id="PRO_5020557286" description="adenosine deaminase" evidence="10">
    <location>
        <begin position="21"/>
        <end position="530"/>
    </location>
</feature>
<dbReference type="InterPro" id="IPR006331">
    <property type="entry name" value="ADGF"/>
</dbReference>
<dbReference type="InterPro" id="IPR001365">
    <property type="entry name" value="A_deaminase_dom"/>
</dbReference>
<dbReference type="Proteomes" id="UP000310200">
    <property type="component" value="Unassembled WGS sequence"/>
</dbReference>
<evidence type="ECO:0000256" key="9">
    <source>
        <dbReference type="ARBA" id="ARBA00047764"/>
    </source>
</evidence>
<evidence type="ECO:0000256" key="2">
    <source>
        <dbReference type="ARBA" id="ARBA00004613"/>
    </source>
</evidence>
<comment type="catalytic activity">
    <reaction evidence="9">
        <text>adenosine + H2O + H(+) = inosine + NH4(+)</text>
        <dbReference type="Rhea" id="RHEA:24408"/>
        <dbReference type="ChEBI" id="CHEBI:15377"/>
        <dbReference type="ChEBI" id="CHEBI:15378"/>
        <dbReference type="ChEBI" id="CHEBI:16335"/>
        <dbReference type="ChEBI" id="CHEBI:17596"/>
        <dbReference type="ChEBI" id="CHEBI:28938"/>
        <dbReference type="EC" id="3.5.4.4"/>
    </reaction>
</comment>
<evidence type="ECO:0000256" key="7">
    <source>
        <dbReference type="ARBA" id="ARBA00022729"/>
    </source>
</evidence>
<feature type="domain" description="Adenosine deaminase" evidence="11">
    <location>
        <begin position="206"/>
        <end position="509"/>
    </location>
</feature>
<dbReference type="NCBIfam" id="TIGR01431">
    <property type="entry name" value="adm_rel"/>
    <property type="match status" value="1"/>
</dbReference>
<accession>A0A4S2KTK7</accession>
<evidence type="ECO:0000313" key="14">
    <source>
        <dbReference type="Proteomes" id="UP000310200"/>
    </source>
</evidence>
<dbReference type="Pfam" id="PF00962">
    <property type="entry name" value="A_deaminase"/>
    <property type="match status" value="1"/>
</dbReference>
<evidence type="ECO:0000256" key="5">
    <source>
        <dbReference type="ARBA" id="ARBA00022525"/>
    </source>
</evidence>
<evidence type="ECO:0000256" key="10">
    <source>
        <dbReference type="SAM" id="SignalP"/>
    </source>
</evidence>
<keyword evidence="5" id="KW-0964">Secreted</keyword>
<dbReference type="AlphaFoldDB" id="A0A4S2KTK7"/>
<keyword evidence="6" id="KW-0479">Metal-binding</keyword>
<dbReference type="PANTHER" id="PTHR11409">
    <property type="entry name" value="ADENOSINE DEAMINASE"/>
    <property type="match status" value="1"/>
</dbReference>
<dbReference type="EC" id="3.5.4.4" evidence="4"/>
<evidence type="ECO:0000256" key="3">
    <source>
        <dbReference type="ARBA" id="ARBA00006083"/>
    </source>
</evidence>
<dbReference type="InterPro" id="IPR006330">
    <property type="entry name" value="Ado/ade_deaminase"/>
</dbReference>
<dbReference type="GO" id="GO:0046872">
    <property type="term" value="F:metal ion binding"/>
    <property type="evidence" value="ECO:0007669"/>
    <property type="project" value="UniProtKB-KW"/>
</dbReference>
<dbReference type="Gene3D" id="3.20.20.140">
    <property type="entry name" value="Metal-dependent hydrolases"/>
    <property type="match status" value="1"/>
</dbReference>
<comment type="subcellular location">
    <subcellularLocation>
        <location evidence="2">Secreted</location>
    </subcellularLocation>
</comment>
<sequence length="530" mass="61565">MARAILFTLAILICCQTILAQPLESFGLSLSRFLHRTPQNKYWEMRKQMMSEEKQQSLGGKLELNFIETKANEILMRAKLREIHDGFMTGDSFLPSYNFMEVIPEIEKSEVFKILRDMPKGAVLHAHSTAIASLEYRFNLTYRENLYVCDENSNLRLKFFDVPGNDCNWKLLSKVRENPIRADAINEKIKRSMTMVTENPNSAYNTVDKAWEKFDSVFKAWRFLVSYRPVFEDLHYRNLQELYEDNVMYAEIRSTLTSIYDLDGKTYGSYKMVQILKNVTDRFVKDHPDFIGAKIIYAPGRRANQEKVENYLTTLTQLKLFYPDFIAGFDLVGQEDKGKFLREFANKLDTVEPEIPFFFHAGDEMVRNVDRLESLRCFLAQHQTHQPRRTGFKHRHLRHFFRYALTKHPFLWKLVQQLGIAVEVCPISNQVLGLVEDMRNHPAASLFALDSPVVISNDDPAVWGAKGLSYDFYEAFMGIMSADSDLRSLKQLAINSLTYSSLSKQQQRSALGKWKVKWDAFVAKLANYDN</sequence>
<feature type="signal peptide" evidence="10">
    <location>
        <begin position="1"/>
        <end position="20"/>
    </location>
</feature>
<dbReference type="SUPFAM" id="SSF51556">
    <property type="entry name" value="Metallo-dependent hydrolases"/>
    <property type="match status" value="1"/>
</dbReference>
<gene>
    <name evidence="13" type="ORF">DBV15_04275</name>
</gene>
<evidence type="ECO:0000256" key="8">
    <source>
        <dbReference type="ARBA" id="ARBA00022801"/>
    </source>
</evidence>
<evidence type="ECO:0000259" key="11">
    <source>
        <dbReference type="Pfam" id="PF00962"/>
    </source>
</evidence>
<dbReference type="GO" id="GO:0006154">
    <property type="term" value="P:adenosine catabolic process"/>
    <property type="evidence" value="ECO:0007669"/>
    <property type="project" value="InterPro"/>
</dbReference>
<proteinExistence type="inferred from homology"/>
<name>A0A4S2KTK7_9HYME</name>
<evidence type="ECO:0000256" key="4">
    <source>
        <dbReference type="ARBA" id="ARBA00012784"/>
    </source>
</evidence>
<dbReference type="Pfam" id="PF08451">
    <property type="entry name" value="A_deaminase_N"/>
    <property type="match status" value="1"/>
</dbReference>
<comment type="cofactor">
    <cofactor evidence="1">
        <name>Zn(2+)</name>
        <dbReference type="ChEBI" id="CHEBI:29105"/>
    </cofactor>
</comment>
<dbReference type="EMBL" id="QBLH01001066">
    <property type="protein sequence ID" value="TGZ53305.1"/>
    <property type="molecule type" value="Genomic_DNA"/>
</dbReference>
<protein>
    <recommendedName>
        <fullName evidence="4">adenosine deaminase</fullName>
        <ecNumber evidence="4">3.5.4.4</ecNumber>
    </recommendedName>
</protein>
<evidence type="ECO:0000256" key="1">
    <source>
        <dbReference type="ARBA" id="ARBA00001947"/>
    </source>
</evidence>
<evidence type="ECO:0000256" key="6">
    <source>
        <dbReference type="ARBA" id="ARBA00022723"/>
    </source>
</evidence>
<keyword evidence="7 10" id="KW-0732">Signal</keyword>
<dbReference type="GO" id="GO:0004000">
    <property type="term" value="F:adenosine deaminase activity"/>
    <property type="evidence" value="ECO:0007669"/>
    <property type="project" value="InterPro"/>
</dbReference>
<dbReference type="GO" id="GO:0046103">
    <property type="term" value="P:inosine biosynthetic process"/>
    <property type="evidence" value="ECO:0007669"/>
    <property type="project" value="TreeGrafter"/>
</dbReference>
<dbReference type="PANTHER" id="PTHR11409:SF39">
    <property type="entry name" value="ADENOSINE DEAMINASE 2"/>
    <property type="match status" value="1"/>
</dbReference>
<keyword evidence="14" id="KW-1185">Reference proteome</keyword>
<evidence type="ECO:0000259" key="12">
    <source>
        <dbReference type="Pfam" id="PF08451"/>
    </source>
</evidence>
<dbReference type="InterPro" id="IPR032466">
    <property type="entry name" value="Metal_Hydrolase"/>
</dbReference>
<dbReference type="GO" id="GO:0005615">
    <property type="term" value="C:extracellular space"/>
    <property type="evidence" value="ECO:0007669"/>
    <property type="project" value="InterPro"/>
</dbReference>
<comment type="similarity">
    <text evidence="3">Belongs to the metallo-dependent hydrolases superfamily. Adenosine and AMP deaminases family. ADGF subfamily.</text>
</comment>
<comment type="caution">
    <text evidence="13">The sequence shown here is derived from an EMBL/GenBank/DDBJ whole genome shotgun (WGS) entry which is preliminary data.</text>
</comment>